<gene>
    <name evidence="1" type="ORF">J7S33_27255</name>
</gene>
<protein>
    <submittedName>
        <fullName evidence="1">Type I-E CRISPR-associated endonuclease Cas1</fullName>
    </submittedName>
</protein>
<proteinExistence type="predicted"/>
<accession>A0A8T8HWY7</accession>
<keyword evidence="1" id="KW-0378">Hydrolase</keyword>
<dbReference type="Gene3D" id="3.100.10.20">
    <property type="entry name" value="CRISPR-associated endonuclease Cas1, N-terminal domain"/>
    <property type="match status" value="1"/>
</dbReference>
<keyword evidence="1" id="KW-0540">Nuclease</keyword>
<dbReference type="Proteomes" id="UP000671828">
    <property type="component" value="Chromosome"/>
</dbReference>
<dbReference type="InterPro" id="IPR042211">
    <property type="entry name" value="CRISPR-assoc_Cas1_N"/>
</dbReference>
<name>A0A8T8HWY7_9PSEU</name>
<reference evidence="1" key="1">
    <citation type="submission" date="2021-04" db="EMBL/GenBank/DDBJ databases">
        <title>Saccharothrix algeriensis WGS.</title>
        <authorList>
            <person name="Stuskova K."/>
            <person name="Hakalova E."/>
            <person name="Tebbal A.B."/>
            <person name="Eichmeier A."/>
        </authorList>
    </citation>
    <scope>NUCLEOTIDE SEQUENCE</scope>
    <source>
        <strain evidence="1">NRRL B-24137</strain>
    </source>
</reference>
<dbReference type="GO" id="GO:0004519">
    <property type="term" value="F:endonuclease activity"/>
    <property type="evidence" value="ECO:0007669"/>
    <property type="project" value="UniProtKB-KW"/>
</dbReference>
<organism evidence="1 2">
    <name type="scientific">Saccharothrix algeriensis</name>
    <dbReference type="NCBI Taxonomy" id="173560"/>
    <lineage>
        <taxon>Bacteria</taxon>
        <taxon>Bacillati</taxon>
        <taxon>Actinomycetota</taxon>
        <taxon>Actinomycetes</taxon>
        <taxon>Pseudonocardiales</taxon>
        <taxon>Pseudonocardiaceae</taxon>
        <taxon>Saccharothrix</taxon>
    </lineage>
</organism>
<evidence type="ECO:0000313" key="1">
    <source>
        <dbReference type="EMBL" id="QTR02710.1"/>
    </source>
</evidence>
<dbReference type="EMBL" id="CP072788">
    <property type="protein sequence ID" value="QTR02710.1"/>
    <property type="molecule type" value="Genomic_DNA"/>
</dbReference>
<keyword evidence="1" id="KW-0255">Endonuclease</keyword>
<sequence length="62" mass="6591">MPDIPGAKPVPLSQLVRAQDRLSFLYLEHCVIGRDDNAITATDKRGTVHVPAATLGALLLGP</sequence>
<evidence type="ECO:0000313" key="2">
    <source>
        <dbReference type="Proteomes" id="UP000671828"/>
    </source>
</evidence>
<dbReference type="AlphaFoldDB" id="A0A8T8HWY7"/>
<feature type="non-terminal residue" evidence="1">
    <location>
        <position position="62"/>
    </location>
</feature>